<reference evidence="2 3" key="1">
    <citation type="submission" date="2021-08" db="EMBL/GenBank/DDBJ databases">
        <title>FDA dAtabase for Regulatory Grade micrObial Sequences (FDA-ARGOS): Supporting development and validation of Infectious Disease Dx tests.</title>
        <authorList>
            <person name="Sproer C."/>
            <person name="Gronow S."/>
            <person name="Severitt S."/>
            <person name="Schroder I."/>
            <person name="Tallon L."/>
            <person name="Sadzewicz L."/>
            <person name="Zhao X."/>
            <person name="Boylan J."/>
            <person name="Ott S."/>
            <person name="Bowen H."/>
            <person name="Vavikolanu K."/>
            <person name="Hazen T."/>
            <person name="Aluvathingal J."/>
            <person name="Nadendla S."/>
            <person name="Lowell S."/>
            <person name="Myers T."/>
            <person name="Yan Y."/>
            <person name="Sichtig H."/>
        </authorList>
    </citation>
    <scope>NUCLEOTIDE SEQUENCE [LARGE SCALE GENOMIC DNA]</scope>
    <source>
        <strain evidence="2 3">FDAARGOS_1460</strain>
    </source>
</reference>
<dbReference type="RefSeq" id="WP_223417992.1">
    <property type="nucleotide sequence ID" value="NZ_JAIPME010000002.1"/>
</dbReference>
<evidence type="ECO:0000313" key="3">
    <source>
        <dbReference type="Proteomes" id="UP000734271"/>
    </source>
</evidence>
<sequence>MSNKNKSFLSFLDDLVEEIKTESEMGDFYKKIDTSPLKAKKSARKNPSIIGYLNDLVENMDRNFGEIAEPAKPDLEAQRRLKAELRNKHADKFKKSSQIQKEIDSLARESLEAIKSNDGQTGSIKAKSEEGDNAALMRLRDAEQKEKTDKIREKMAKDKNRQRLSDAIIMAEILGPPVSKRR</sequence>
<dbReference type="Proteomes" id="UP000734271">
    <property type="component" value="Unassembled WGS sequence"/>
</dbReference>
<feature type="compositionally biased region" description="Basic and acidic residues" evidence="1">
    <location>
        <begin position="138"/>
        <end position="163"/>
    </location>
</feature>
<organism evidence="2 3">
    <name type="scientific">Anaerococcus murdochii</name>
    <dbReference type="NCBI Taxonomy" id="411577"/>
    <lineage>
        <taxon>Bacteria</taxon>
        <taxon>Bacillati</taxon>
        <taxon>Bacillota</taxon>
        <taxon>Tissierellia</taxon>
        <taxon>Tissierellales</taxon>
        <taxon>Peptoniphilaceae</taxon>
        <taxon>Anaerococcus</taxon>
    </lineage>
</organism>
<gene>
    <name evidence="2" type="ORF">K8P03_02220</name>
</gene>
<keyword evidence="3" id="KW-1185">Reference proteome</keyword>
<evidence type="ECO:0000256" key="1">
    <source>
        <dbReference type="SAM" id="MobiDB-lite"/>
    </source>
</evidence>
<name>A0ABS7SX53_9FIRM</name>
<accession>A0ABS7SX53</accession>
<feature type="region of interest" description="Disordered" evidence="1">
    <location>
        <begin position="114"/>
        <end position="163"/>
    </location>
</feature>
<protein>
    <submittedName>
        <fullName evidence="2">Uncharacterized protein</fullName>
    </submittedName>
</protein>
<comment type="caution">
    <text evidence="2">The sequence shown here is derived from an EMBL/GenBank/DDBJ whole genome shotgun (WGS) entry which is preliminary data.</text>
</comment>
<dbReference type="EMBL" id="JAIPME010000002">
    <property type="protein sequence ID" value="MBZ2386116.1"/>
    <property type="molecule type" value="Genomic_DNA"/>
</dbReference>
<proteinExistence type="predicted"/>
<evidence type="ECO:0000313" key="2">
    <source>
        <dbReference type="EMBL" id="MBZ2386116.1"/>
    </source>
</evidence>